<dbReference type="SUPFAM" id="SSF63829">
    <property type="entry name" value="Calcium-dependent phosphotriesterase"/>
    <property type="match status" value="2"/>
</dbReference>
<keyword evidence="5" id="KW-1133">Transmembrane helix</keyword>
<gene>
    <name evidence="7" type="ORF">ST44_03690</name>
</gene>
<keyword evidence="1" id="KW-0805">Transcription regulation</keyword>
<dbReference type="InterPro" id="IPR009057">
    <property type="entry name" value="Homeodomain-like_sf"/>
</dbReference>
<organism evidence="7 8">
    <name type="scientific">Prevotella pectinovora</name>
    <dbReference type="NCBI Taxonomy" id="1602169"/>
    <lineage>
        <taxon>Bacteria</taxon>
        <taxon>Pseudomonadati</taxon>
        <taxon>Bacteroidota</taxon>
        <taxon>Bacteroidia</taxon>
        <taxon>Bacteroidales</taxon>
        <taxon>Prevotellaceae</taxon>
        <taxon>Prevotella</taxon>
    </lineage>
</organism>
<keyword evidence="5" id="KW-0812">Transmembrane</keyword>
<dbReference type="SMART" id="SM00342">
    <property type="entry name" value="HTH_ARAC"/>
    <property type="match status" value="1"/>
</dbReference>
<dbReference type="PROSITE" id="PS01124">
    <property type="entry name" value="HTH_ARAC_FAMILY_2"/>
    <property type="match status" value="1"/>
</dbReference>
<accession>A0A0D0J181</accession>
<dbReference type="InterPro" id="IPR013783">
    <property type="entry name" value="Ig-like_fold"/>
</dbReference>
<dbReference type="Pfam" id="PF12833">
    <property type="entry name" value="HTH_18"/>
    <property type="match status" value="1"/>
</dbReference>
<keyword evidence="3" id="KW-0804">Transcription</keyword>
<evidence type="ECO:0000259" key="6">
    <source>
        <dbReference type="PROSITE" id="PS01124"/>
    </source>
</evidence>
<dbReference type="GO" id="GO:0043565">
    <property type="term" value="F:sequence-specific DNA binding"/>
    <property type="evidence" value="ECO:0007669"/>
    <property type="project" value="InterPro"/>
</dbReference>
<evidence type="ECO:0000256" key="3">
    <source>
        <dbReference type="ARBA" id="ARBA00023163"/>
    </source>
</evidence>
<keyword evidence="8" id="KW-1185">Reference proteome</keyword>
<dbReference type="InterPro" id="IPR011123">
    <property type="entry name" value="Y_Y_Y"/>
</dbReference>
<comment type="caution">
    <text evidence="7">The sequence shown here is derived from an EMBL/GenBank/DDBJ whole genome shotgun (WGS) entry which is preliminary data.</text>
</comment>
<dbReference type="Pfam" id="PF07494">
    <property type="entry name" value="Reg_prop"/>
    <property type="match status" value="1"/>
</dbReference>
<dbReference type="SUPFAM" id="SSF46689">
    <property type="entry name" value="Homeodomain-like"/>
    <property type="match status" value="1"/>
</dbReference>
<dbReference type="STRING" id="1602171.ST44_03690"/>
<feature type="compositionally biased region" description="Basic and acidic residues" evidence="4">
    <location>
        <begin position="814"/>
        <end position="825"/>
    </location>
</feature>
<dbReference type="Gene3D" id="1.10.10.60">
    <property type="entry name" value="Homeodomain-like"/>
    <property type="match status" value="2"/>
</dbReference>
<dbReference type="InterPro" id="IPR015943">
    <property type="entry name" value="WD40/YVTN_repeat-like_dom_sf"/>
</dbReference>
<evidence type="ECO:0000313" key="7">
    <source>
        <dbReference type="EMBL" id="KIP63372.1"/>
    </source>
</evidence>
<feature type="transmembrane region" description="Helical" evidence="5">
    <location>
        <begin position="653"/>
        <end position="673"/>
    </location>
</feature>
<evidence type="ECO:0000313" key="8">
    <source>
        <dbReference type="Proteomes" id="UP000032046"/>
    </source>
</evidence>
<dbReference type="InterPro" id="IPR011110">
    <property type="entry name" value="Reg_prop"/>
</dbReference>
<dbReference type="InterPro" id="IPR020449">
    <property type="entry name" value="Tscrpt_reg_AraC-type_HTH"/>
</dbReference>
<dbReference type="PANTHER" id="PTHR43280">
    <property type="entry name" value="ARAC-FAMILY TRANSCRIPTIONAL REGULATOR"/>
    <property type="match status" value="1"/>
</dbReference>
<dbReference type="Gene3D" id="2.130.10.10">
    <property type="entry name" value="YVTN repeat-like/Quinoprotein amine dehydrogenase"/>
    <property type="match status" value="2"/>
</dbReference>
<sequence length="825" mass="92424">MSLLSAVSAAATPICHIQRYDENDGLTQWHVTQMAQDSQGMMWFSTWNGLCRFDGYEFRGFKGRVGDGSRLATDRMRSVWLCDDGNLGCRVDDDMYLFNLKRYRFEKIGGMQLRGRNATAVKENRPYRHRDGVGNLWKVYYDGRLTYTPRGGKETPYGDRKSLEAARFCLSDKQGNLWVAATSCIYKICFPRQNGNVVRNGNGAEVKTVFVDRDKRYWIATKEDETVRIFDRSNRLVGYLAPDGRIVAGYTKFRCPIYCITQTRDGSIWLGSKPQGLFRLTGCHGMQAYRIDKIGGLGSDNVYDIKEDRWGRLWIATLGGGVCCVENPRAERPVVVKPFSGLRNYPHTLAKKVRMIHLTKDDVMLCATTDGLLVAKLAAGNGVRNMVFHCHTREADRKDALSCSAVMNVAEDYRGRIFVSTESGGVNMIQTGNLTADKLSFRHYDEANGMPTDVALSVVGFSRKMLMVGSDRLVMFNPDNGDYLSFGKNFFQSECRFSEAIPVRLPDGRWLFGLQDGEYYVAPQQLRKSTFVPTIAFTGVSVQGVEGSCSVNAMDTLVLASNERSFTLRFATLDYSADVRLSYAFALLDDGDEEDVKWNDIGHNHSATLLDLEPGTYVVLVRSTNADGAWVDNVRRLTIVVTPTFWETTPARVLLLLLLLAFFGSAVYTIIYIRRIKRQRREALDAYLNLLSNGTGSDADEPVPADTPLRPELTPEDDIMMRRVSAFVDEHLGDAEIGVGDMAAAAAMSRSGLQRKMKQIMGVTPLDFLREARMKRACHLLSSTDIPISDVAYSCGYSDPKYFSRSFKASKGKSPKEWRNGDAEG</sequence>
<dbReference type="Pfam" id="PF07495">
    <property type="entry name" value="Y_Y_Y"/>
    <property type="match status" value="1"/>
</dbReference>
<proteinExistence type="predicted"/>
<keyword evidence="5" id="KW-0472">Membrane</keyword>
<dbReference type="GO" id="GO:0003700">
    <property type="term" value="F:DNA-binding transcription factor activity"/>
    <property type="evidence" value="ECO:0007669"/>
    <property type="project" value="InterPro"/>
</dbReference>
<reference evidence="7 8" key="1">
    <citation type="submission" date="2015-01" db="EMBL/GenBank/DDBJ databases">
        <title>Comparative genomics of non-oral Prevotella species.</title>
        <authorList>
            <person name="Accetto T."/>
            <person name="Nograsek B."/>
            <person name="Avgustin G."/>
        </authorList>
    </citation>
    <scope>NUCLEOTIDE SEQUENCE [LARGE SCALE GENOMIC DNA]</scope>
    <source>
        <strain evidence="7 8">P5-119</strain>
    </source>
</reference>
<dbReference type="InterPro" id="IPR018062">
    <property type="entry name" value="HTH_AraC-typ_CS"/>
</dbReference>
<dbReference type="PROSITE" id="PS00041">
    <property type="entry name" value="HTH_ARAC_FAMILY_1"/>
    <property type="match status" value="1"/>
</dbReference>
<dbReference type="Proteomes" id="UP000032046">
    <property type="component" value="Unassembled WGS sequence"/>
</dbReference>
<name>A0A0D0J181_9BACT</name>
<dbReference type="AlphaFoldDB" id="A0A0D0J181"/>
<dbReference type="PANTHER" id="PTHR43280:SF28">
    <property type="entry name" value="HTH-TYPE TRANSCRIPTIONAL ACTIVATOR RHAS"/>
    <property type="match status" value="1"/>
</dbReference>
<evidence type="ECO:0000256" key="1">
    <source>
        <dbReference type="ARBA" id="ARBA00023015"/>
    </source>
</evidence>
<dbReference type="Gene3D" id="2.60.40.10">
    <property type="entry name" value="Immunoglobulins"/>
    <property type="match status" value="1"/>
</dbReference>
<keyword evidence="2" id="KW-0238">DNA-binding</keyword>
<feature type="region of interest" description="Disordered" evidence="4">
    <location>
        <begin position="805"/>
        <end position="825"/>
    </location>
</feature>
<evidence type="ECO:0000256" key="2">
    <source>
        <dbReference type="ARBA" id="ARBA00023125"/>
    </source>
</evidence>
<feature type="domain" description="HTH araC/xylS-type" evidence="6">
    <location>
        <begin position="722"/>
        <end position="821"/>
    </location>
</feature>
<protein>
    <recommendedName>
        <fullName evidence="6">HTH araC/xylS-type domain-containing protein</fullName>
    </recommendedName>
</protein>
<evidence type="ECO:0000256" key="5">
    <source>
        <dbReference type="SAM" id="Phobius"/>
    </source>
</evidence>
<dbReference type="PRINTS" id="PR00032">
    <property type="entry name" value="HTHARAC"/>
</dbReference>
<evidence type="ECO:0000256" key="4">
    <source>
        <dbReference type="SAM" id="MobiDB-lite"/>
    </source>
</evidence>
<dbReference type="EMBL" id="JXQK01000043">
    <property type="protein sequence ID" value="KIP63372.1"/>
    <property type="molecule type" value="Genomic_DNA"/>
</dbReference>
<dbReference type="InterPro" id="IPR018060">
    <property type="entry name" value="HTH_AraC"/>
</dbReference>